<comment type="caution">
    <text evidence="2">The sequence shown here is derived from an EMBL/GenBank/DDBJ whole genome shotgun (WGS) entry which is preliminary data.</text>
</comment>
<keyword evidence="1" id="KW-0472">Membrane</keyword>
<evidence type="ECO:0000313" key="2">
    <source>
        <dbReference type="EMBL" id="KAJ9539780.1"/>
    </source>
</evidence>
<dbReference type="AlphaFoldDB" id="A0AA38W5S0"/>
<proteinExistence type="predicted"/>
<keyword evidence="1" id="KW-1133">Transmembrane helix</keyword>
<evidence type="ECO:0000256" key="1">
    <source>
        <dbReference type="SAM" id="Phobius"/>
    </source>
</evidence>
<name>A0AA38W5S0_9ASTR</name>
<sequence>MFRSVSSSRVSDDTYYSIYNHSPTSKSVSPALRALALEADELPQYEPSQFSTPSKKDRFGRVRFSEKVVHLIPLVLILCALVLWFFSNPDVNMPIKNEIIAAKVKGGTTKQHTDSSGTTRLKNLHSEMIISTHKGGHKLDTSLGN</sequence>
<keyword evidence="1" id="KW-0812">Transmembrane</keyword>
<organism evidence="2 3">
    <name type="scientific">Centaurea solstitialis</name>
    <name type="common">yellow star-thistle</name>
    <dbReference type="NCBI Taxonomy" id="347529"/>
    <lineage>
        <taxon>Eukaryota</taxon>
        <taxon>Viridiplantae</taxon>
        <taxon>Streptophyta</taxon>
        <taxon>Embryophyta</taxon>
        <taxon>Tracheophyta</taxon>
        <taxon>Spermatophyta</taxon>
        <taxon>Magnoliopsida</taxon>
        <taxon>eudicotyledons</taxon>
        <taxon>Gunneridae</taxon>
        <taxon>Pentapetalae</taxon>
        <taxon>asterids</taxon>
        <taxon>campanulids</taxon>
        <taxon>Asterales</taxon>
        <taxon>Asteraceae</taxon>
        <taxon>Carduoideae</taxon>
        <taxon>Cardueae</taxon>
        <taxon>Centaureinae</taxon>
        <taxon>Centaurea</taxon>
    </lineage>
</organism>
<evidence type="ECO:0000313" key="3">
    <source>
        <dbReference type="Proteomes" id="UP001172457"/>
    </source>
</evidence>
<feature type="transmembrane region" description="Helical" evidence="1">
    <location>
        <begin position="68"/>
        <end position="86"/>
    </location>
</feature>
<dbReference type="Proteomes" id="UP001172457">
    <property type="component" value="Chromosome 7"/>
</dbReference>
<reference evidence="2" key="1">
    <citation type="submission" date="2023-03" db="EMBL/GenBank/DDBJ databases">
        <title>Chromosome-scale reference genome and RAD-based genetic map of yellow starthistle (Centaurea solstitialis) reveal putative structural variation and QTLs associated with invader traits.</title>
        <authorList>
            <person name="Reatini B."/>
            <person name="Cang F.A."/>
            <person name="Jiang Q."/>
            <person name="Mckibben M.T.W."/>
            <person name="Barker M.S."/>
            <person name="Rieseberg L.H."/>
            <person name="Dlugosch K.M."/>
        </authorList>
    </citation>
    <scope>NUCLEOTIDE SEQUENCE</scope>
    <source>
        <strain evidence="2">CAN-66</strain>
        <tissue evidence="2">Leaf</tissue>
    </source>
</reference>
<accession>A0AA38W5S0</accession>
<dbReference type="PANTHER" id="PTHR34189">
    <property type="entry name" value="TRANSMEMBRANE PROTEIN"/>
    <property type="match status" value="1"/>
</dbReference>
<dbReference type="PANTHER" id="PTHR34189:SF4">
    <property type="entry name" value="TRANSMEMBRANE PROTEIN"/>
    <property type="match status" value="1"/>
</dbReference>
<gene>
    <name evidence="2" type="ORF">OSB04_026286</name>
</gene>
<protein>
    <submittedName>
        <fullName evidence="2">Uncharacterized protein</fullName>
    </submittedName>
</protein>
<keyword evidence="3" id="KW-1185">Reference proteome</keyword>
<dbReference type="EMBL" id="JARYMX010000007">
    <property type="protein sequence ID" value="KAJ9539780.1"/>
    <property type="molecule type" value="Genomic_DNA"/>
</dbReference>